<gene>
    <name evidence="1" type="ORF">PGT21_032310</name>
</gene>
<reference evidence="1 2" key="1">
    <citation type="submission" date="2019-05" db="EMBL/GenBank/DDBJ databases">
        <title>Emergence of the Ug99 lineage of the wheat stem rust pathogen through somatic hybridization.</title>
        <authorList>
            <person name="Li F."/>
            <person name="Upadhyaya N.M."/>
            <person name="Sperschneider J."/>
            <person name="Matny O."/>
            <person name="Nguyen-Phuc H."/>
            <person name="Mago R."/>
            <person name="Raley C."/>
            <person name="Miller M.E."/>
            <person name="Silverstein K.A.T."/>
            <person name="Henningsen E."/>
            <person name="Hirsch C.D."/>
            <person name="Visser B."/>
            <person name="Pretorius Z.A."/>
            <person name="Steffenson B.J."/>
            <person name="Schwessinger B."/>
            <person name="Dodds P.N."/>
            <person name="Figueroa M."/>
        </authorList>
    </citation>
    <scope>NUCLEOTIDE SEQUENCE [LARGE SCALE GENOMIC DNA]</scope>
    <source>
        <strain evidence="1">21-0</strain>
    </source>
</reference>
<evidence type="ECO:0000313" key="1">
    <source>
        <dbReference type="EMBL" id="KAA1113476.1"/>
    </source>
</evidence>
<comment type="caution">
    <text evidence="1">The sequence shown here is derived from an EMBL/GenBank/DDBJ whole genome shotgun (WGS) entry which is preliminary data.</text>
</comment>
<dbReference type="EMBL" id="VSWC01000015">
    <property type="protein sequence ID" value="KAA1113476.1"/>
    <property type="molecule type" value="Genomic_DNA"/>
</dbReference>
<dbReference type="AlphaFoldDB" id="A0A5B0QJV5"/>
<protein>
    <submittedName>
        <fullName evidence="1">Uncharacterized protein</fullName>
    </submittedName>
</protein>
<organism evidence="1 2">
    <name type="scientific">Puccinia graminis f. sp. tritici</name>
    <dbReference type="NCBI Taxonomy" id="56615"/>
    <lineage>
        <taxon>Eukaryota</taxon>
        <taxon>Fungi</taxon>
        <taxon>Dikarya</taxon>
        <taxon>Basidiomycota</taxon>
        <taxon>Pucciniomycotina</taxon>
        <taxon>Pucciniomycetes</taxon>
        <taxon>Pucciniales</taxon>
        <taxon>Pucciniaceae</taxon>
        <taxon>Puccinia</taxon>
    </lineage>
</organism>
<dbReference type="Proteomes" id="UP000324748">
    <property type="component" value="Unassembled WGS sequence"/>
</dbReference>
<sequence>MDQLELHEIGTVTLHKKLQLISDASQVFQNSDLEYPAKKIEYGQIIQQCYLEKDNDMLEWIEKATLAITGCDIGLFRVTDNKSFGG</sequence>
<keyword evidence="2" id="KW-1185">Reference proteome</keyword>
<proteinExistence type="predicted"/>
<evidence type="ECO:0000313" key="2">
    <source>
        <dbReference type="Proteomes" id="UP000324748"/>
    </source>
</evidence>
<accession>A0A5B0QJV5</accession>
<name>A0A5B0QJV5_PUCGR</name>